<sequence length="356" mass="40209">PDKPNSRKILQTGRVPTENLPLRSHETKKTPCRVIEKKAPRQELQEDIPSSSHSYLEPGLCSDDLINHLDNDTLLEWKSEVCDDGNVNFSLTDNVHGVAKYTVVVDSCSMEFTAYAFNWPIPDDHNIYNEHKRSIKSGEQFREVLSTIEKSKRCEGVPEDHQTKNAAIYPNTDITIAIPRTVIRYSVPKKPSPKQFEATVFFRSPNCDVIIEHSELCDPCSTITKQLKRTNKKRAKTSPAKSKAPLSACAPGKLRATVVAARSKCKLFEGELQELQKKITSQGVSIDKTLEENILKIMDGQNLDSTPHMKFFWQEQMKLLQSSSCGRRYHPQIIQFALSVHGKSPSAYRELRESGA</sequence>
<dbReference type="Proteomes" id="UP001152795">
    <property type="component" value="Unassembled WGS sequence"/>
</dbReference>
<evidence type="ECO:0000313" key="1">
    <source>
        <dbReference type="EMBL" id="CAB4031777.1"/>
    </source>
</evidence>
<proteinExistence type="predicted"/>
<evidence type="ECO:0000313" key="2">
    <source>
        <dbReference type="Proteomes" id="UP001152795"/>
    </source>
</evidence>
<gene>
    <name evidence="1" type="ORF">PACLA_8A006444</name>
</gene>
<name>A0A6S7JKN6_PARCT</name>
<dbReference type="AlphaFoldDB" id="A0A6S7JKN6"/>
<keyword evidence="2" id="KW-1185">Reference proteome</keyword>
<protein>
    <submittedName>
        <fullName evidence="1">Uncharacterized protein</fullName>
    </submittedName>
</protein>
<accession>A0A6S7JKN6</accession>
<reference evidence="1" key="1">
    <citation type="submission" date="2020-04" db="EMBL/GenBank/DDBJ databases">
        <authorList>
            <person name="Alioto T."/>
            <person name="Alioto T."/>
            <person name="Gomez Garrido J."/>
        </authorList>
    </citation>
    <scope>NUCLEOTIDE SEQUENCE</scope>
    <source>
        <strain evidence="1">A484AB</strain>
    </source>
</reference>
<feature type="non-terminal residue" evidence="1">
    <location>
        <position position="1"/>
    </location>
</feature>
<organism evidence="1 2">
    <name type="scientific">Paramuricea clavata</name>
    <name type="common">Red gorgonian</name>
    <name type="synonym">Violescent sea-whip</name>
    <dbReference type="NCBI Taxonomy" id="317549"/>
    <lineage>
        <taxon>Eukaryota</taxon>
        <taxon>Metazoa</taxon>
        <taxon>Cnidaria</taxon>
        <taxon>Anthozoa</taxon>
        <taxon>Octocorallia</taxon>
        <taxon>Malacalcyonacea</taxon>
        <taxon>Plexauridae</taxon>
        <taxon>Paramuricea</taxon>
    </lineage>
</organism>
<comment type="caution">
    <text evidence="1">The sequence shown here is derived from an EMBL/GenBank/DDBJ whole genome shotgun (WGS) entry which is preliminary data.</text>
</comment>
<dbReference type="EMBL" id="CACRXK020017894">
    <property type="protein sequence ID" value="CAB4031777.1"/>
    <property type="molecule type" value="Genomic_DNA"/>
</dbReference>
<dbReference type="OrthoDB" id="2441813at2759"/>